<gene>
    <name evidence="7" type="ORF">OSR52_05020</name>
</gene>
<evidence type="ECO:0000256" key="1">
    <source>
        <dbReference type="ARBA" id="ARBA00009865"/>
    </source>
</evidence>
<evidence type="ECO:0000256" key="4">
    <source>
        <dbReference type="ARBA" id="ARBA00023277"/>
    </source>
</evidence>
<keyword evidence="8" id="KW-1185">Reference proteome</keyword>
<keyword evidence="3 6" id="KW-0378">Hydrolase</keyword>
<accession>A0ABT6FPM4</accession>
<evidence type="ECO:0000313" key="8">
    <source>
        <dbReference type="Proteomes" id="UP001153642"/>
    </source>
</evidence>
<evidence type="ECO:0000313" key="7">
    <source>
        <dbReference type="EMBL" id="MDG3585222.1"/>
    </source>
</evidence>
<dbReference type="PANTHER" id="PTHR43772:SF2">
    <property type="entry name" value="PUTATIVE (AFU_ORTHOLOGUE AFUA_2G04480)-RELATED"/>
    <property type="match status" value="1"/>
</dbReference>
<evidence type="ECO:0000256" key="6">
    <source>
        <dbReference type="RuleBase" id="RU361187"/>
    </source>
</evidence>
<comment type="caution">
    <text evidence="7">The sequence shown here is derived from an EMBL/GenBank/DDBJ whole genome shotgun (WGS) entry which is preliminary data.</text>
</comment>
<reference evidence="7" key="1">
    <citation type="submission" date="2022-11" db="EMBL/GenBank/DDBJ databases">
        <title>High-quality draft genome sequence of Galbibacter sp. strain CMA-7.</title>
        <authorList>
            <person name="Wei L."/>
            <person name="Dong C."/>
            <person name="Shao Z."/>
        </authorList>
    </citation>
    <scope>NUCLEOTIDE SEQUENCE</scope>
    <source>
        <strain evidence="7">CMA-7</strain>
    </source>
</reference>
<evidence type="ECO:0000256" key="3">
    <source>
        <dbReference type="ARBA" id="ARBA00022801"/>
    </source>
</evidence>
<keyword evidence="5 6" id="KW-0326">Glycosidase</keyword>
<name>A0ABT6FPM4_9FLAO</name>
<dbReference type="InterPro" id="IPR052176">
    <property type="entry name" value="Glycosyl_Hydrlase_43_Enz"/>
</dbReference>
<dbReference type="Gene3D" id="2.115.10.20">
    <property type="entry name" value="Glycosyl hydrolase domain, family 43"/>
    <property type="match status" value="1"/>
</dbReference>
<comment type="similarity">
    <text evidence="1 6">Belongs to the glycosyl hydrolase 43 family.</text>
</comment>
<dbReference type="SUPFAM" id="SSF75005">
    <property type="entry name" value="Arabinanase/levansucrase/invertase"/>
    <property type="match status" value="1"/>
</dbReference>
<organism evidence="7 8">
    <name type="scientific">Galbibacter pacificus</name>
    <dbReference type="NCBI Taxonomy" id="2996052"/>
    <lineage>
        <taxon>Bacteria</taxon>
        <taxon>Pseudomonadati</taxon>
        <taxon>Bacteroidota</taxon>
        <taxon>Flavobacteriia</taxon>
        <taxon>Flavobacteriales</taxon>
        <taxon>Flavobacteriaceae</taxon>
        <taxon>Galbibacter</taxon>
    </lineage>
</organism>
<evidence type="ECO:0000256" key="2">
    <source>
        <dbReference type="ARBA" id="ARBA00022651"/>
    </source>
</evidence>
<sequence length="325" mass="36611">METGSPKPLITNLYTADPSVHVFNNKLYIYPSHDIDSKIANDADGNHFNMRDYHVFSMDSIPGKVTDHGTALDVDQVAWAKKQLWAPDAAEKNGTFFFYFPAKDANNVFRIGVATGKKPEGPFKALNTYISGSFSIDPSVFKDDDGSYYMYFGGIMGGQLQKWTTGSYASEDVYPAEDSSALCPKIAKLSSNMINFEEPPKDIQIIDKNGKPLLAGDHERRFFEAAWMHTYNGKYYFSYSTGDTHKIVYATANNPYGPFTYQGVILKPVVGWTTHHSIVKFKGKWYLFFHDSSLSEGKTHLRCIKVTELHYNKDGSIQTIDPYSK</sequence>
<keyword evidence="2" id="KW-0858">Xylan degradation</keyword>
<evidence type="ECO:0000256" key="5">
    <source>
        <dbReference type="ARBA" id="ARBA00023295"/>
    </source>
</evidence>
<dbReference type="InterPro" id="IPR006710">
    <property type="entry name" value="Glyco_hydro_43"/>
</dbReference>
<dbReference type="GO" id="GO:0016787">
    <property type="term" value="F:hydrolase activity"/>
    <property type="evidence" value="ECO:0007669"/>
    <property type="project" value="UniProtKB-KW"/>
</dbReference>
<keyword evidence="2" id="KW-0624">Polysaccharide degradation</keyword>
<keyword evidence="4" id="KW-0119">Carbohydrate metabolism</keyword>
<dbReference type="InterPro" id="IPR023296">
    <property type="entry name" value="Glyco_hydro_beta-prop_sf"/>
</dbReference>
<proteinExistence type="inferred from homology"/>
<protein>
    <submittedName>
        <fullName evidence="7">Glycoside hydrolase family 43 protein</fullName>
    </submittedName>
</protein>
<dbReference type="Proteomes" id="UP001153642">
    <property type="component" value="Unassembled WGS sequence"/>
</dbReference>
<dbReference type="EMBL" id="JAPMUA010000002">
    <property type="protein sequence ID" value="MDG3585222.1"/>
    <property type="molecule type" value="Genomic_DNA"/>
</dbReference>
<dbReference type="PANTHER" id="PTHR43772">
    <property type="entry name" value="ENDO-1,4-BETA-XYLANASE"/>
    <property type="match status" value="1"/>
</dbReference>
<dbReference type="Pfam" id="PF04616">
    <property type="entry name" value="Glyco_hydro_43"/>
    <property type="match status" value="1"/>
</dbReference>
<dbReference type="CDD" id="cd18619">
    <property type="entry name" value="GH43_CoXyl43_like"/>
    <property type="match status" value="1"/>
</dbReference>